<dbReference type="PANTHER" id="PTHR24036">
    <property type="entry name" value="SKELETOR-RELATED"/>
    <property type="match status" value="1"/>
</dbReference>
<accession>E2BC50</accession>
<sequence length="106" mass="12472">MPSPEGYIVPYPETDKDSDPQVLGAYNYTDIILRLPGGKRIRDIKWLSVWCRRFTKNFLNYFHEEFLLTSFNRDAARNSAAADVHDFSIVSNLKQKYQTAFYFIHM</sequence>
<evidence type="ECO:0000256" key="1">
    <source>
        <dbReference type="ARBA" id="ARBA00022737"/>
    </source>
</evidence>
<dbReference type="InterPro" id="IPR019545">
    <property type="entry name" value="DM13_domain"/>
</dbReference>
<keyword evidence="4" id="KW-1185">Reference proteome</keyword>
<reference evidence="3 4" key="1">
    <citation type="journal article" date="2010" name="Science">
        <title>Genomic comparison of the ants Camponotus floridanus and Harpegnathos saltator.</title>
        <authorList>
            <person name="Bonasio R."/>
            <person name="Zhang G."/>
            <person name="Ye C."/>
            <person name="Mutti N.S."/>
            <person name="Fang X."/>
            <person name="Qin N."/>
            <person name="Donahue G."/>
            <person name="Yang P."/>
            <person name="Li Q."/>
            <person name="Li C."/>
            <person name="Zhang P."/>
            <person name="Huang Z."/>
            <person name="Berger S.L."/>
            <person name="Reinberg D."/>
            <person name="Wang J."/>
            <person name="Liebig J."/>
        </authorList>
    </citation>
    <scope>NUCLEOTIDE SEQUENCE [LARGE SCALE GENOMIC DNA]</scope>
    <source>
        <strain evidence="3 4">R22 G/1</strain>
    </source>
</reference>
<dbReference type="AlphaFoldDB" id="E2BC50"/>
<evidence type="ECO:0000313" key="4">
    <source>
        <dbReference type="Proteomes" id="UP000008237"/>
    </source>
</evidence>
<gene>
    <name evidence="3" type="ORF">EAI_15472</name>
</gene>
<dbReference type="InterPro" id="IPR052126">
    <property type="entry name" value="Spindle_Org/Thrombomodulin"/>
</dbReference>
<dbReference type="EMBL" id="GL447255">
    <property type="protein sequence ID" value="EFN86726.1"/>
    <property type="molecule type" value="Genomic_DNA"/>
</dbReference>
<dbReference type="Proteomes" id="UP000008237">
    <property type="component" value="Unassembled WGS sequence"/>
</dbReference>
<protein>
    <recommendedName>
        <fullName evidence="2">DM13 domain-containing protein</fullName>
    </recommendedName>
</protein>
<name>E2BC50_HARSA</name>
<evidence type="ECO:0000313" key="3">
    <source>
        <dbReference type="EMBL" id="EFN86726.1"/>
    </source>
</evidence>
<dbReference type="InParanoid" id="E2BC50"/>
<keyword evidence="1" id="KW-0677">Repeat</keyword>
<feature type="domain" description="DM13" evidence="2">
    <location>
        <begin position="1"/>
        <end position="64"/>
    </location>
</feature>
<dbReference type="OrthoDB" id="2448405at2759"/>
<dbReference type="PANTHER" id="PTHR24036:SF5">
    <property type="entry name" value="THROMBOMODULIN"/>
    <property type="match status" value="1"/>
</dbReference>
<dbReference type="Pfam" id="PF10517">
    <property type="entry name" value="DM13"/>
    <property type="match status" value="1"/>
</dbReference>
<evidence type="ECO:0000259" key="2">
    <source>
        <dbReference type="PROSITE" id="PS51549"/>
    </source>
</evidence>
<organism evidence="4">
    <name type="scientific">Harpegnathos saltator</name>
    <name type="common">Jerdon's jumping ant</name>
    <dbReference type="NCBI Taxonomy" id="610380"/>
    <lineage>
        <taxon>Eukaryota</taxon>
        <taxon>Metazoa</taxon>
        <taxon>Ecdysozoa</taxon>
        <taxon>Arthropoda</taxon>
        <taxon>Hexapoda</taxon>
        <taxon>Insecta</taxon>
        <taxon>Pterygota</taxon>
        <taxon>Neoptera</taxon>
        <taxon>Endopterygota</taxon>
        <taxon>Hymenoptera</taxon>
        <taxon>Apocrita</taxon>
        <taxon>Aculeata</taxon>
        <taxon>Formicoidea</taxon>
        <taxon>Formicidae</taxon>
        <taxon>Ponerinae</taxon>
        <taxon>Ponerini</taxon>
        <taxon>Harpegnathos</taxon>
    </lineage>
</organism>
<dbReference type="PROSITE" id="PS51549">
    <property type="entry name" value="DM13"/>
    <property type="match status" value="1"/>
</dbReference>
<proteinExistence type="predicted"/>